<sequence>METKTKAQKKKTFRGIESAFLVIVGCFIVAVCIFKFVLGNPANFMDGDPSGHPLPGNMLGTIYKGGVIVPILQTLFLTVIVLSVERAFAISKARGKGKLTKFVQNIKVALNEGDIAKAQELCDKQGGSVASVVTSVLAKYAEMEKNDSLSKEQKLASIQKEVEEATALELPTLEMNLAVVATMTTLGTLVGLLGTVLGMIKSFAALGAGGAVDSVALSTGISEALVNTAFGIATGALAVISYNFFTSKIDKITYAIDEVGFTIVQTYAATHK</sequence>
<dbReference type="PANTHER" id="PTHR30625">
    <property type="entry name" value="PROTEIN TOLQ"/>
    <property type="match status" value="1"/>
</dbReference>
<evidence type="ECO:0000256" key="6">
    <source>
        <dbReference type="ARBA" id="ARBA00022989"/>
    </source>
</evidence>
<organism evidence="11 12">
    <name type="scientific">Coprobacter tertius</name>
    <dbReference type="NCBI Taxonomy" id="2944915"/>
    <lineage>
        <taxon>Bacteria</taxon>
        <taxon>Pseudomonadati</taxon>
        <taxon>Bacteroidota</taxon>
        <taxon>Bacteroidia</taxon>
        <taxon>Bacteroidales</taxon>
        <taxon>Barnesiellaceae</taxon>
        <taxon>Coprobacter</taxon>
    </lineage>
</organism>
<evidence type="ECO:0000256" key="3">
    <source>
        <dbReference type="ARBA" id="ARBA00022475"/>
    </source>
</evidence>
<dbReference type="InterPro" id="IPR050790">
    <property type="entry name" value="ExbB/TolQ_transport"/>
</dbReference>
<keyword evidence="6 9" id="KW-1133">Transmembrane helix</keyword>
<evidence type="ECO:0000259" key="10">
    <source>
        <dbReference type="Pfam" id="PF01618"/>
    </source>
</evidence>
<dbReference type="Proteomes" id="UP001205603">
    <property type="component" value="Unassembled WGS sequence"/>
</dbReference>
<evidence type="ECO:0000256" key="8">
    <source>
        <dbReference type="RuleBase" id="RU004057"/>
    </source>
</evidence>
<name>A0ABT1MG20_9BACT</name>
<dbReference type="Pfam" id="PF01618">
    <property type="entry name" value="MotA_ExbB"/>
    <property type="match status" value="1"/>
</dbReference>
<keyword evidence="12" id="KW-1185">Reference proteome</keyword>
<keyword evidence="5 8" id="KW-0653">Protein transport</keyword>
<gene>
    <name evidence="11" type="ORF">NMU02_05645</name>
</gene>
<evidence type="ECO:0000256" key="4">
    <source>
        <dbReference type="ARBA" id="ARBA00022692"/>
    </source>
</evidence>
<feature type="transmembrane region" description="Helical" evidence="9">
    <location>
        <begin position="62"/>
        <end position="84"/>
    </location>
</feature>
<comment type="subcellular location">
    <subcellularLocation>
        <location evidence="1">Cell membrane</location>
        <topology evidence="1">Multi-pass membrane protein</topology>
    </subcellularLocation>
    <subcellularLocation>
        <location evidence="8">Membrane</location>
        <topology evidence="8">Multi-pass membrane protein</topology>
    </subcellularLocation>
</comment>
<comment type="caution">
    <text evidence="11">The sequence shown here is derived from an EMBL/GenBank/DDBJ whole genome shotgun (WGS) entry which is preliminary data.</text>
</comment>
<keyword evidence="3" id="KW-1003">Cell membrane</keyword>
<evidence type="ECO:0000313" key="12">
    <source>
        <dbReference type="Proteomes" id="UP001205603"/>
    </source>
</evidence>
<dbReference type="PANTHER" id="PTHR30625:SF15">
    <property type="entry name" value="BIOPOLYMER TRANSPORT PROTEIN EXBB"/>
    <property type="match status" value="1"/>
</dbReference>
<comment type="similarity">
    <text evidence="8">Belongs to the exbB/tolQ family.</text>
</comment>
<dbReference type="InterPro" id="IPR002898">
    <property type="entry name" value="MotA_ExbB_proton_chnl"/>
</dbReference>
<dbReference type="RefSeq" id="WP_255026434.1">
    <property type="nucleotide sequence ID" value="NZ_JANDHW010000004.1"/>
</dbReference>
<feature type="transmembrane region" description="Helical" evidence="9">
    <location>
        <begin position="177"/>
        <end position="204"/>
    </location>
</feature>
<protein>
    <submittedName>
        <fullName evidence="11">MotA/TolQ/ExbB proton channel family protein</fullName>
    </submittedName>
</protein>
<feature type="domain" description="MotA/TolQ/ExbB proton channel" evidence="10">
    <location>
        <begin position="144"/>
        <end position="256"/>
    </location>
</feature>
<evidence type="ECO:0000313" key="11">
    <source>
        <dbReference type="EMBL" id="MCP9611570.1"/>
    </source>
</evidence>
<keyword evidence="7 9" id="KW-0472">Membrane</keyword>
<evidence type="ECO:0000256" key="7">
    <source>
        <dbReference type="ARBA" id="ARBA00023136"/>
    </source>
</evidence>
<keyword evidence="4 9" id="KW-0812">Transmembrane</keyword>
<feature type="transmembrane region" description="Helical" evidence="9">
    <location>
        <begin position="224"/>
        <end position="245"/>
    </location>
</feature>
<accession>A0ABT1MG20</accession>
<evidence type="ECO:0000256" key="1">
    <source>
        <dbReference type="ARBA" id="ARBA00004651"/>
    </source>
</evidence>
<feature type="transmembrane region" description="Helical" evidence="9">
    <location>
        <begin position="20"/>
        <end position="42"/>
    </location>
</feature>
<evidence type="ECO:0000256" key="9">
    <source>
        <dbReference type="SAM" id="Phobius"/>
    </source>
</evidence>
<keyword evidence="2 8" id="KW-0813">Transport</keyword>
<dbReference type="EMBL" id="JANDHW010000004">
    <property type="protein sequence ID" value="MCP9611570.1"/>
    <property type="molecule type" value="Genomic_DNA"/>
</dbReference>
<evidence type="ECO:0000256" key="5">
    <source>
        <dbReference type="ARBA" id="ARBA00022927"/>
    </source>
</evidence>
<proteinExistence type="inferred from homology"/>
<evidence type="ECO:0000256" key="2">
    <source>
        <dbReference type="ARBA" id="ARBA00022448"/>
    </source>
</evidence>
<reference evidence="11 12" key="1">
    <citation type="submission" date="2022-07" db="EMBL/GenBank/DDBJ databases">
        <title>Fecal culturing of patients with breast cancer.</title>
        <authorList>
            <person name="Teng N.M.Y."/>
            <person name="Kiu R."/>
            <person name="Evans R."/>
            <person name="Baker D.J."/>
            <person name="Zenner C."/>
            <person name="Robinson S.D."/>
            <person name="Hall L.J."/>
        </authorList>
    </citation>
    <scope>NUCLEOTIDE SEQUENCE [LARGE SCALE GENOMIC DNA]</scope>
    <source>
        <strain evidence="11 12">LH1063</strain>
    </source>
</reference>